<dbReference type="PROSITE" id="PS00936">
    <property type="entry name" value="RIBOSOMAL_L35"/>
    <property type="match status" value="1"/>
</dbReference>
<dbReference type="InterPro" id="IPR018265">
    <property type="entry name" value="Ribosomal_bL35_CS"/>
</dbReference>
<dbReference type="Proteomes" id="UP000177941">
    <property type="component" value="Unassembled WGS sequence"/>
</dbReference>
<dbReference type="FunFam" id="4.10.410.60:FF:000001">
    <property type="entry name" value="50S ribosomal protein L35"/>
    <property type="match status" value="1"/>
</dbReference>
<accession>A0A1G1X9T6</accession>
<comment type="similarity">
    <text evidence="1 5">Belongs to the bacterial ribosomal protein bL35 family.</text>
</comment>
<feature type="compositionally biased region" description="Basic residues" evidence="6">
    <location>
        <begin position="1"/>
        <end position="11"/>
    </location>
</feature>
<dbReference type="GO" id="GO:0005840">
    <property type="term" value="C:ribosome"/>
    <property type="evidence" value="ECO:0007669"/>
    <property type="project" value="UniProtKB-KW"/>
</dbReference>
<dbReference type="HAMAP" id="MF_00514">
    <property type="entry name" value="Ribosomal_bL35"/>
    <property type="match status" value="1"/>
</dbReference>
<organism evidence="7 8">
    <name type="scientific">Candidatus Andersenbacteria bacterium RIFCSPHIGHO2_12_FULL_45_11b</name>
    <dbReference type="NCBI Taxonomy" id="1797282"/>
    <lineage>
        <taxon>Bacteria</taxon>
        <taxon>Candidatus Anderseniibacteriota</taxon>
    </lineage>
</organism>
<dbReference type="InterPro" id="IPR037229">
    <property type="entry name" value="Ribosomal_bL35_sf"/>
</dbReference>
<evidence type="ECO:0000313" key="7">
    <source>
        <dbReference type="EMBL" id="OGY36783.1"/>
    </source>
</evidence>
<evidence type="ECO:0000256" key="6">
    <source>
        <dbReference type="SAM" id="MobiDB-lite"/>
    </source>
</evidence>
<dbReference type="GO" id="GO:0003735">
    <property type="term" value="F:structural constituent of ribosome"/>
    <property type="evidence" value="ECO:0007669"/>
    <property type="project" value="InterPro"/>
</dbReference>
<reference evidence="7 8" key="1">
    <citation type="journal article" date="2016" name="Nat. Commun.">
        <title>Thousands of microbial genomes shed light on interconnected biogeochemical processes in an aquifer system.</title>
        <authorList>
            <person name="Anantharaman K."/>
            <person name="Brown C.T."/>
            <person name="Hug L.A."/>
            <person name="Sharon I."/>
            <person name="Castelle C.J."/>
            <person name="Probst A.J."/>
            <person name="Thomas B.C."/>
            <person name="Singh A."/>
            <person name="Wilkins M.J."/>
            <person name="Karaoz U."/>
            <person name="Brodie E.L."/>
            <person name="Williams K.H."/>
            <person name="Hubbard S.S."/>
            <person name="Banfield J.F."/>
        </authorList>
    </citation>
    <scope>NUCLEOTIDE SEQUENCE [LARGE SCALE GENOMIC DNA]</scope>
</reference>
<dbReference type="InterPro" id="IPR021137">
    <property type="entry name" value="Ribosomal_bL35-like"/>
</dbReference>
<dbReference type="AlphaFoldDB" id="A0A1G1X9T6"/>
<dbReference type="InterPro" id="IPR001706">
    <property type="entry name" value="Ribosomal_bL35"/>
</dbReference>
<dbReference type="Gene3D" id="4.10.410.60">
    <property type="match status" value="1"/>
</dbReference>
<sequence>MPKQKTKKSASKRFFFSSTGKVQRRSIGQAHFNGLDSGNQTRKKHNDKQIHPHDAGRISRLLPYA</sequence>
<feature type="region of interest" description="Disordered" evidence="6">
    <location>
        <begin position="1"/>
        <end position="65"/>
    </location>
</feature>
<keyword evidence="2 5" id="KW-0689">Ribosomal protein</keyword>
<name>A0A1G1X9T6_9BACT</name>
<dbReference type="GO" id="GO:0006412">
    <property type="term" value="P:translation"/>
    <property type="evidence" value="ECO:0007669"/>
    <property type="project" value="UniProtKB-UniRule"/>
</dbReference>
<gene>
    <name evidence="5" type="primary">rpmI</name>
    <name evidence="7" type="ORF">A3E36_03780</name>
</gene>
<evidence type="ECO:0000256" key="3">
    <source>
        <dbReference type="ARBA" id="ARBA00023274"/>
    </source>
</evidence>
<dbReference type="SUPFAM" id="SSF143034">
    <property type="entry name" value="L35p-like"/>
    <property type="match status" value="1"/>
</dbReference>
<comment type="caution">
    <text evidence="7">The sequence shown here is derived from an EMBL/GenBank/DDBJ whole genome shotgun (WGS) entry which is preliminary data.</text>
</comment>
<evidence type="ECO:0000256" key="4">
    <source>
        <dbReference type="ARBA" id="ARBA00071664"/>
    </source>
</evidence>
<dbReference type="GO" id="GO:1990904">
    <property type="term" value="C:ribonucleoprotein complex"/>
    <property type="evidence" value="ECO:0007669"/>
    <property type="project" value="UniProtKB-KW"/>
</dbReference>
<protein>
    <recommendedName>
        <fullName evidence="4 5">Large ribosomal subunit protein bL35</fullName>
    </recommendedName>
</protein>
<dbReference type="Pfam" id="PF01632">
    <property type="entry name" value="Ribosomal_L35p"/>
    <property type="match status" value="1"/>
</dbReference>
<evidence type="ECO:0000313" key="8">
    <source>
        <dbReference type="Proteomes" id="UP000177941"/>
    </source>
</evidence>
<dbReference type="EMBL" id="MHHS01000029">
    <property type="protein sequence ID" value="OGY36783.1"/>
    <property type="molecule type" value="Genomic_DNA"/>
</dbReference>
<evidence type="ECO:0000256" key="2">
    <source>
        <dbReference type="ARBA" id="ARBA00022980"/>
    </source>
</evidence>
<proteinExistence type="inferred from homology"/>
<evidence type="ECO:0000256" key="5">
    <source>
        <dbReference type="HAMAP-Rule" id="MF_00514"/>
    </source>
</evidence>
<evidence type="ECO:0000256" key="1">
    <source>
        <dbReference type="ARBA" id="ARBA00006598"/>
    </source>
</evidence>
<keyword evidence="3 5" id="KW-0687">Ribonucleoprotein</keyword>
<dbReference type="NCBIfam" id="TIGR00001">
    <property type="entry name" value="rpmI_bact"/>
    <property type="match status" value="1"/>
</dbReference>
<feature type="compositionally biased region" description="Basic and acidic residues" evidence="6">
    <location>
        <begin position="47"/>
        <end position="57"/>
    </location>
</feature>